<dbReference type="SUPFAM" id="SSF51126">
    <property type="entry name" value="Pectin lyase-like"/>
    <property type="match status" value="1"/>
</dbReference>
<gene>
    <name evidence="1" type="ORF">LCGC14_1641060</name>
</gene>
<sequence length="307" mass="31977">MIKEFNLHPELRSQINPIPRRALHVAKADAGNVDYLYDNVPYGRLFHTIASALAVSQVYDDIYIWPGTYAESITDALTNLRLMGVGGWGEVTVAPVSSNGYVGAVTDSVVSGIQWLEPSAAGGTAAFAATSLRGSTIADCLFTGKTGNVASVGLRIGAETSVASEAMFQSTITRCLFDASGGRTKEWAYGICMGPTGASTDSDTRVFAYSEISYNTIYAEERGISLKIDAANGGGVIKNNIIGSRQNSGQTSTYGIEAAGDSTDLLTKILDNRIAAGSDAIVGFTTGNVMGNIVSVGAGAPTSETGQ</sequence>
<dbReference type="AlphaFoldDB" id="A0A0F9I085"/>
<evidence type="ECO:0000313" key="1">
    <source>
        <dbReference type="EMBL" id="KKM20877.1"/>
    </source>
</evidence>
<proteinExistence type="predicted"/>
<organism evidence="1">
    <name type="scientific">marine sediment metagenome</name>
    <dbReference type="NCBI Taxonomy" id="412755"/>
    <lineage>
        <taxon>unclassified sequences</taxon>
        <taxon>metagenomes</taxon>
        <taxon>ecological metagenomes</taxon>
    </lineage>
</organism>
<accession>A0A0F9I085</accession>
<comment type="caution">
    <text evidence="1">The sequence shown here is derived from an EMBL/GenBank/DDBJ whole genome shotgun (WGS) entry which is preliminary data.</text>
</comment>
<protein>
    <recommendedName>
        <fullName evidence="2">Right handed beta helix domain-containing protein</fullName>
    </recommendedName>
</protein>
<reference evidence="1" key="1">
    <citation type="journal article" date="2015" name="Nature">
        <title>Complex archaea that bridge the gap between prokaryotes and eukaryotes.</title>
        <authorList>
            <person name="Spang A."/>
            <person name="Saw J.H."/>
            <person name="Jorgensen S.L."/>
            <person name="Zaremba-Niedzwiedzka K."/>
            <person name="Martijn J."/>
            <person name="Lind A.E."/>
            <person name="van Eijk R."/>
            <person name="Schleper C."/>
            <person name="Guy L."/>
            <person name="Ettema T.J."/>
        </authorList>
    </citation>
    <scope>NUCLEOTIDE SEQUENCE</scope>
</reference>
<evidence type="ECO:0008006" key="2">
    <source>
        <dbReference type="Google" id="ProtNLM"/>
    </source>
</evidence>
<dbReference type="EMBL" id="LAZR01013678">
    <property type="protein sequence ID" value="KKM20877.1"/>
    <property type="molecule type" value="Genomic_DNA"/>
</dbReference>
<dbReference type="InterPro" id="IPR011050">
    <property type="entry name" value="Pectin_lyase_fold/virulence"/>
</dbReference>
<name>A0A0F9I085_9ZZZZ</name>